<comment type="caution">
    <text evidence="1">The sequence shown here is derived from an EMBL/GenBank/DDBJ whole genome shotgun (WGS) entry which is preliminary data.</text>
</comment>
<name>A0ACA9RSP4_9GLOM</name>
<gene>
    <name evidence="1" type="ORF">RPERSI_LOCUS22300</name>
</gene>
<evidence type="ECO:0000313" key="2">
    <source>
        <dbReference type="Proteomes" id="UP000789920"/>
    </source>
</evidence>
<dbReference type="Proteomes" id="UP000789920">
    <property type="component" value="Unassembled WGS sequence"/>
</dbReference>
<feature type="non-terminal residue" evidence="1">
    <location>
        <position position="45"/>
    </location>
</feature>
<feature type="non-terminal residue" evidence="1">
    <location>
        <position position="1"/>
    </location>
</feature>
<evidence type="ECO:0000313" key="1">
    <source>
        <dbReference type="EMBL" id="CAG8807024.1"/>
    </source>
</evidence>
<dbReference type="EMBL" id="CAJVQC010067174">
    <property type="protein sequence ID" value="CAG8807024.1"/>
    <property type="molecule type" value="Genomic_DNA"/>
</dbReference>
<reference evidence="1" key="1">
    <citation type="submission" date="2021-06" db="EMBL/GenBank/DDBJ databases">
        <authorList>
            <person name="Kallberg Y."/>
            <person name="Tangrot J."/>
            <person name="Rosling A."/>
        </authorList>
    </citation>
    <scope>NUCLEOTIDE SEQUENCE</scope>
    <source>
        <strain evidence="1">MA461A</strain>
    </source>
</reference>
<protein>
    <submittedName>
        <fullName evidence="1">33559_t:CDS:1</fullName>
    </submittedName>
</protein>
<accession>A0ACA9RSP4</accession>
<keyword evidence="2" id="KW-1185">Reference proteome</keyword>
<organism evidence="1 2">
    <name type="scientific">Racocetra persica</name>
    <dbReference type="NCBI Taxonomy" id="160502"/>
    <lineage>
        <taxon>Eukaryota</taxon>
        <taxon>Fungi</taxon>
        <taxon>Fungi incertae sedis</taxon>
        <taxon>Mucoromycota</taxon>
        <taxon>Glomeromycotina</taxon>
        <taxon>Glomeromycetes</taxon>
        <taxon>Diversisporales</taxon>
        <taxon>Gigasporaceae</taxon>
        <taxon>Racocetra</taxon>
    </lineage>
</organism>
<sequence>CRVASEAGENLVSAGETGQNKYNSPYETRFKLAKLKISFTCNSNK</sequence>
<proteinExistence type="predicted"/>